<dbReference type="InterPro" id="IPR001064">
    <property type="entry name" value="Beta/gamma_crystallin"/>
</dbReference>
<evidence type="ECO:0000313" key="5">
    <source>
        <dbReference type="EMBL" id="NWH40396.1"/>
    </source>
</evidence>
<dbReference type="PANTHER" id="PTHR11818">
    <property type="entry name" value="BETA/GAMMA CRYSTALLIN"/>
    <property type="match status" value="1"/>
</dbReference>
<comment type="similarity">
    <text evidence="1">Belongs to the beta/gamma-crystallin family.</text>
</comment>
<feature type="compositionally biased region" description="Low complexity" evidence="3">
    <location>
        <begin position="74"/>
        <end position="83"/>
    </location>
</feature>
<sequence>PSQIILYSDAGFAGHKREIWDDVPDATSWELSHTISIRVIRGGWVMYEKPRFRGRKCVLAEGDAEIDNPWKAYGDSGDSGDSGQPRGSRPFRIGSFKRVVRVSAGTPGAPSALRAEGPEAGTPLSPQDYRTPEISLFAEENGQGARLRFSGSAEDTRERGQALAAASIIVHSGLWLLYSKPFFDDDPYVLEPGGYPNLKAWGAKDSSICSMHPIRLGCPVVERPGEPQVLIYEAAAFQGRSFAISRDIYDLKRLPEPALPTVGSLRVLGGCWVGYEKEGFRGHQYLLEEGEYQDWKQWGGYSKELESLRLIRTVRAGMGILGNGLSVGRESRAPPSHPHPTGSLPCLPQAAGQGPKSPKLIQKKLWQLLPPSPGCPRPGRSPAVCVPSPQPLPLTDHGVWGGSLSPQDFSDPALVLFEAMDVEEGASPSLLPPCPQSQFFSEPSIFLHGLECFEGKEIELNSEVRSLQAEGFNNHVLSVRVKGGMWVLCEHGDFRGRQWLLDCAEITNWLTYSGLQHVGSLYPIRQRRIYFRVRSRKLELFLSVPDDVEDMKAGRVVVSSLSEQSSSVWYYEDGLIKNQVAPSMSLQVIGPAGKGAKAVLWSETRVPRQTWSVDSQGRIRSQMFEDMVLDVKGGQSYDRDHAIVWDMADERATQI</sequence>
<accession>A0A850VA41</accession>
<evidence type="ECO:0000259" key="4">
    <source>
        <dbReference type="PROSITE" id="PS50915"/>
    </source>
</evidence>
<evidence type="ECO:0000256" key="2">
    <source>
        <dbReference type="ARBA" id="ARBA00022737"/>
    </source>
</evidence>
<feature type="non-terminal residue" evidence="5">
    <location>
        <position position="1"/>
    </location>
</feature>
<dbReference type="Pfam" id="PF00030">
    <property type="entry name" value="Crystall"/>
    <property type="match status" value="4"/>
</dbReference>
<feature type="domain" description="Beta/gamma crystallin 'Greek key'" evidence="4">
    <location>
        <begin position="484"/>
        <end position="525"/>
    </location>
</feature>
<feature type="domain" description="Beta/gamma crystallin 'Greek key'" evidence="4">
    <location>
        <begin position="42"/>
        <end position="100"/>
    </location>
</feature>
<protein>
    <submittedName>
        <fullName evidence="5">CRBG2 protein</fullName>
    </submittedName>
</protein>
<dbReference type="Pfam" id="PF00652">
    <property type="entry name" value="Ricin_B_lectin"/>
    <property type="match status" value="1"/>
</dbReference>
<name>A0A850VA41_9CORV</name>
<dbReference type="OrthoDB" id="8823304at2759"/>
<evidence type="ECO:0000256" key="1">
    <source>
        <dbReference type="ARBA" id="ARBA00009646"/>
    </source>
</evidence>
<proteinExistence type="inferred from homology"/>
<dbReference type="SMART" id="SM00247">
    <property type="entry name" value="XTALbg"/>
    <property type="match status" value="4"/>
</dbReference>
<dbReference type="PANTHER" id="PTHR11818:SF50">
    <property type="entry name" value="BETA_GAMMA CRYSTALLIN DOMAIN-CONTAINING PROTEIN 2"/>
    <property type="match status" value="1"/>
</dbReference>
<reference evidence="5" key="1">
    <citation type="submission" date="2019-10" db="EMBL/GenBank/DDBJ databases">
        <title>Bird 10,000 Genomes (B10K) Project - Family phase.</title>
        <authorList>
            <person name="Zhang G."/>
        </authorList>
    </citation>
    <scope>NUCLEOTIDE SEQUENCE</scope>
    <source>
        <strain evidence="5">B10K-IZ-033-78</strain>
        <tissue evidence="5">Muscle</tissue>
    </source>
</reference>
<gene>
    <name evidence="5" type="primary">Crybg2</name>
    <name evidence="5" type="ORF">CHLHAR_R11316</name>
</gene>
<dbReference type="AlphaFoldDB" id="A0A850VA41"/>
<dbReference type="Gene3D" id="2.80.10.50">
    <property type="match status" value="1"/>
</dbReference>
<keyword evidence="6" id="KW-1185">Reference proteome</keyword>
<dbReference type="InterPro" id="IPR011024">
    <property type="entry name" value="G_crystallin-like"/>
</dbReference>
<dbReference type="InterPro" id="IPR035992">
    <property type="entry name" value="Ricin_B-like_lectins"/>
</dbReference>
<dbReference type="PROSITE" id="PS50915">
    <property type="entry name" value="CRYSTALLIN_BETA_GAMMA"/>
    <property type="match status" value="6"/>
</dbReference>
<dbReference type="EMBL" id="WEIW01002773">
    <property type="protein sequence ID" value="NWH40396.1"/>
    <property type="molecule type" value="Genomic_DNA"/>
</dbReference>
<feature type="region of interest" description="Disordered" evidence="3">
    <location>
        <begin position="69"/>
        <end position="88"/>
    </location>
</feature>
<keyword evidence="2" id="KW-0677">Repeat</keyword>
<evidence type="ECO:0000256" key="3">
    <source>
        <dbReference type="SAM" id="MobiDB-lite"/>
    </source>
</evidence>
<feature type="domain" description="Beta/gamma crystallin 'Greek key'" evidence="4">
    <location>
        <begin position="173"/>
        <end position="215"/>
    </location>
</feature>
<dbReference type="PRINTS" id="PR01367">
    <property type="entry name" value="BGCRYSTALLIN"/>
</dbReference>
<organism evidence="5 6">
    <name type="scientific">Chloropsis hardwickii</name>
    <dbReference type="NCBI Taxonomy" id="667144"/>
    <lineage>
        <taxon>Eukaryota</taxon>
        <taxon>Metazoa</taxon>
        <taxon>Chordata</taxon>
        <taxon>Craniata</taxon>
        <taxon>Vertebrata</taxon>
        <taxon>Euteleostomi</taxon>
        <taxon>Archelosauria</taxon>
        <taxon>Archosauria</taxon>
        <taxon>Dinosauria</taxon>
        <taxon>Saurischia</taxon>
        <taxon>Theropoda</taxon>
        <taxon>Coelurosauria</taxon>
        <taxon>Aves</taxon>
        <taxon>Neognathae</taxon>
        <taxon>Neoaves</taxon>
        <taxon>Telluraves</taxon>
        <taxon>Australaves</taxon>
        <taxon>Passeriformes</taxon>
        <taxon>Corvoidea</taxon>
        <taxon>Irenidae</taxon>
        <taxon>Chloropsis</taxon>
    </lineage>
</organism>
<dbReference type="InterPro" id="IPR000772">
    <property type="entry name" value="Ricin_B_lectin"/>
</dbReference>
<feature type="region of interest" description="Disordered" evidence="3">
    <location>
        <begin position="327"/>
        <end position="357"/>
    </location>
</feature>
<dbReference type="Gene3D" id="2.60.20.10">
    <property type="entry name" value="Crystallins"/>
    <property type="match status" value="4"/>
</dbReference>
<dbReference type="Proteomes" id="UP000640999">
    <property type="component" value="Unassembled WGS sequence"/>
</dbReference>
<feature type="domain" description="Beta/gamma crystallin 'Greek key'" evidence="4">
    <location>
        <begin position="2"/>
        <end position="41"/>
    </location>
</feature>
<dbReference type="InterPro" id="IPR050252">
    <property type="entry name" value="Beta/Gamma-Crystallin"/>
</dbReference>
<feature type="non-terminal residue" evidence="5">
    <location>
        <position position="655"/>
    </location>
</feature>
<feature type="domain" description="Beta/gamma crystallin 'Greek key'" evidence="4">
    <location>
        <begin position="270"/>
        <end position="312"/>
    </location>
</feature>
<comment type="caution">
    <text evidence="5">The sequence shown here is derived from an EMBL/GenBank/DDBJ whole genome shotgun (WGS) entry which is preliminary data.</text>
</comment>
<dbReference type="SUPFAM" id="SSF50370">
    <property type="entry name" value="Ricin B-like lectins"/>
    <property type="match status" value="1"/>
</dbReference>
<dbReference type="SUPFAM" id="SSF49695">
    <property type="entry name" value="gamma-Crystallin-like"/>
    <property type="match status" value="3"/>
</dbReference>
<feature type="region of interest" description="Disordered" evidence="3">
    <location>
        <begin position="107"/>
        <end position="127"/>
    </location>
</feature>
<evidence type="ECO:0000313" key="6">
    <source>
        <dbReference type="Proteomes" id="UP000640999"/>
    </source>
</evidence>
<feature type="domain" description="Beta/gamma crystallin 'Greek key'" evidence="4">
    <location>
        <begin position="227"/>
        <end position="269"/>
    </location>
</feature>